<evidence type="ECO:0000256" key="6">
    <source>
        <dbReference type="ARBA" id="ARBA00023277"/>
    </source>
</evidence>
<dbReference type="AlphaFoldDB" id="A0A2J6SXE4"/>
<feature type="domain" description="3-hydroxyisobutyrate dehydrogenase-like NAD-binding" evidence="9">
    <location>
        <begin position="175"/>
        <end position="294"/>
    </location>
</feature>
<dbReference type="GO" id="GO:0016301">
    <property type="term" value="F:kinase activity"/>
    <property type="evidence" value="ECO:0007669"/>
    <property type="project" value="UniProtKB-KW"/>
</dbReference>
<evidence type="ECO:0000259" key="10">
    <source>
        <dbReference type="Pfam" id="PF17042"/>
    </source>
</evidence>
<evidence type="ECO:0000313" key="12">
    <source>
        <dbReference type="Proteomes" id="UP000235371"/>
    </source>
</evidence>
<evidence type="ECO:0000313" key="11">
    <source>
        <dbReference type="EMBL" id="PMD55446.1"/>
    </source>
</evidence>
<evidence type="ECO:0000256" key="3">
    <source>
        <dbReference type="ARBA" id="ARBA00022741"/>
    </source>
</evidence>
<dbReference type="GO" id="GO:0051287">
    <property type="term" value="F:NAD binding"/>
    <property type="evidence" value="ECO:0007669"/>
    <property type="project" value="InterPro"/>
</dbReference>
<evidence type="ECO:0000256" key="1">
    <source>
        <dbReference type="ARBA" id="ARBA00005715"/>
    </source>
</evidence>
<dbReference type="InterPro" id="IPR006115">
    <property type="entry name" value="6PGDH_NADP-bd"/>
</dbReference>
<dbReference type="Gene3D" id="1.10.1040.10">
    <property type="entry name" value="N-(1-d-carboxylethyl)-l-norvaline Dehydrogenase, domain 2"/>
    <property type="match status" value="2"/>
</dbReference>
<dbReference type="InterPro" id="IPR042213">
    <property type="entry name" value="NBD_C_sf"/>
</dbReference>
<accession>A0A2J6SXE4</accession>
<dbReference type="InterPro" id="IPR008927">
    <property type="entry name" value="6-PGluconate_DH-like_C_sf"/>
</dbReference>
<dbReference type="Gene3D" id="3.40.980.20">
    <property type="entry name" value="Four-carbon acid sugar kinase, nucleotide binding domain"/>
    <property type="match status" value="1"/>
</dbReference>
<dbReference type="SUPFAM" id="SSF142764">
    <property type="entry name" value="YgbK-like"/>
    <property type="match status" value="1"/>
</dbReference>
<dbReference type="InParanoid" id="A0A2J6SXE4"/>
<dbReference type="InterPro" id="IPR036291">
    <property type="entry name" value="NAD(P)-bd_dom_sf"/>
</dbReference>
<evidence type="ECO:0000256" key="4">
    <source>
        <dbReference type="ARBA" id="ARBA00022777"/>
    </source>
</evidence>
<feature type="domain" description="Four-carbon acid sugar kinase nucleotide binding" evidence="10">
    <location>
        <begin position="940"/>
        <end position="1106"/>
    </location>
</feature>
<proteinExistence type="inferred from homology"/>
<dbReference type="InterPro" id="IPR010737">
    <property type="entry name" value="4-carb_acid_sugar_kinase_N"/>
</dbReference>
<sequence>MDSITSTIVTFVGLGAMGFGMASHLLKMGYHVIGYDVYEPTRLRFLEAGGNMSQSPREAARGAQVLICMVANSQQADSVLFDSGMGAVEVLPLNATIIICSTVPSAYLMEIQSKLESMGRNDIFLVDSPVSGGTVRAAEGTLTILSSATPAALSQSKRILYDLSEKHFVIPGGIGAASNIKMINQLLAGVHIAAASEAMGLAVRMGLNTRRVYEIIVNAAGTSWMFENRVSHMLDNDWTPQSALDIFVKDMGIVTSSARSQGFPLPLSSAAEQLYLSASLCGYGKEDDSGLVRVFTPGAESAVHDGGKKKAPTDDRLTPIVTPNEIKKVGFIGLGAMGIGMATTLVNGGFHVTGYDISPKPVSNFLLSGGKSEAAESPAEAALDADVLIVMVQTASQVEEVLFGSGNAAEKLPSGAVVILTSTVPPSFVQKIGTRLEALEKQLYLVDAPVSGGAAKAAEGLLTIICSATDTAMSKVNPVLLAMSGKPDNIYYAEGGIGAASSIKLINQLLAGVHIMAAAEAMAFGAKLGLDTRSLYEIIKNAAGGSWMFENRVPAMLSADWTPHSMLAIFVKDLGMVLDESKRLGFPAFLTAAAHQMNLMGASHGWAREADGGIVRLWELMTGVSVSKSAKPQDTGFNPREYPTLPLKETIDSLPSEYNGDVLHSIREYISDDKTPLLVILDDDPTGTQTCHDIAVLTVWDVETLQREFDCSEKGFFILTNSRAFPPVEAKKLLEIICQNVQHAAQLAGKEFEIVLRGDSTLRGHFPDEPETVERTLGRDRIDGWILAPFFYQGGRYTINDVHYVAEGDFLIPSGQTQFARDATFGYKSSNLKDYVLEKAGFKFSMGDIFSISLEDIRCGPGIVTEKLLKAPRRSVIIVNAAAESDMYVFAAGILAAEQQGRKYLYRTGAAFVSSRLGIIGIPPLSAESLDMSSNPSGGLIIAGSYVPKTTLQLHSLLRRRASKLDVIELPVSKLIHSSENATEIVNTAIEDASQKLQSGQDVLVMTSRDLVVGDDAISSLSIGGTVAATLVKVMLGIDVRPRYVVAKGGITSSDIATKGLKMKRAMVVGQAAPGVPLWRCDEETSRHRGVPYVVFPGNVGGEDTLAELVESWALPEGR</sequence>
<comment type="similarity">
    <text evidence="1">Belongs to the four-carbon acid sugar kinase family.</text>
</comment>
<evidence type="ECO:0008006" key="13">
    <source>
        <dbReference type="Google" id="ProtNLM"/>
    </source>
</evidence>
<dbReference type="Pfam" id="PF14833">
    <property type="entry name" value="NAD_binding_11"/>
    <property type="match status" value="2"/>
</dbReference>
<evidence type="ECO:0000259" key="9">
    <source>
        <dbReference type="Pfam" id="PF14833"/>
    </source>
</evidence>
<organism evidence="11 12">
    <name type="scientific">Hyaloscypha bicolor E</name>
    <dbReference type="NCBI Taxonomy" id="1095630"/>
    <lineage>
        <taxon>Eukaryota</taxon>
        <taxon>Fungi</taxon>
        <taxon>Dikarya</taxon>
        <taxon>Ascomycota</taxon>
        <taxon>Pezizomycotina</taxon>
        <taxon>Leotiomycetes</taxon>
        <taxon>Helotiales</taxon>
        <taxon>Hyaloscyphaceae</taxon>
        <taxon>Hyaloscypha</taxon>
        <taxon>Hyaloscypha bicolor</taxon>
    </lineage>
</organism>
<dbReference type="InterPro" id="IPR002204">
    <property type="entry name" value="3-OH-isobutyrate_DH-rel_CS"/>
</dbReference>
<feature type="domain" description="6-phosphogluconate dehydrogenase NADP-binding" evidence="7">
    <location>
        <begin position="328"/>
        <end position="485"/>
    </location>
</feature>
<dbReference type="InterPro" id="IPR029154">
    <property type="entry name" value="HIBADH-like_NADP-bd"/>
</dbReference>
<dbReference type="InterPro" id="IPR013328">
    <property type="entry name" value="6PGD_dom2"/>
</dbReference>
<keyword evidence="12" id="KW-1185">Reference proteome</keyword>
<evidence type="ECO:0000256" key="5">
    <source>
        <dbReference type="ARBA" id="ARBA00022840"/>
    </source>
</evidence>
<feature type="domain" description="6-phosphogluconate dehydrogenase NADP-binding" evidence="7">
    <location>
        <begin position="9"/>
        <end position="168"/>
    </location>
</feature>
<keyword evidence="6" id="KW-0119">Carbohydrate metabolism</keyword>
<dbReference type="GO" id="GO:0016491">
    <property type="term" value="F:oxidoreductase activity"/>
    <property type="evidence" value="ECO:0007669"/>
    <property type="project" value="InterPro"/>
</dbReference>
<dbReference type="OrthoDB" id="48988at2759"/>
<feature type="domain" description="Four-carbon acid sugar kinase N-terminal" evidence="8">
    <location>
        <begin position="678"/>
        <end position="915"/>
    </location>
</feature>
<dbReference type="Gene3D" id="3.40.50.10840">
    <property type="entry name" value="Putative sugar-binding, N-terminal domain"/>
    <property type="match status" value="1"/>
</dbReference>
<name>A0A2J6SXE4_9HELO</name>
<dbReference type="SUPFAM" id="SSF51735">
    <property type="entry name" value="NAD(P)-binding Rossmann-fold domains"/>
    <property type="match status" value="2"/>
</dbReference>
<evidence type="ECO:0000259" key="8">
    <source>
        <dbReference type="Pfam" id="PF07005"/>
    </source>
</evidence>
<dbReference type="Pfam" id="PF17042">
    <property type="entry name" value="NBD_C"/>
    <property type="match status" value="1"/>
</dbReference>
<evidence type="ECO:0000259" key="7">
    <source>
        <dbReference type="Pfam" id="PF03446"/>
    </source>
</evidence>
<dbReference type="PROSITE" id="PS00895">
    <property type="entry name" value="3_HYDROXYISOBUT_DH"/>
    <property type="match status" value="1"/>
</dbReference>
<dbReference type="RefSeq" id="XP_024732350.1">
    <property type="nucleotide sequence ID" value="XM_024878425.1"/>
</dbReference>
<dbReference type="InterPro" id="IPR037051">
    <property type="entry name" value="4-carb_acid_sugar_kinase_N_sf"/>
</dbReference>
<dbReference type="GeneID" id="36586502"/>
<feature type="domain" description="3-hydroxyisobutyrate dehydrogenase-like NAD-binding" evidence="9">
    <location>
        <begin position="498"/>
        <end position="617"/>
    </location>
</feature>
<dbReference type="Pfam" id="PF07005">
    <property type="entry name" value="SBD_N"/>
    <property type="match status" value="1"/>
</dbReference>
<dbReference type="Gene3D" id="3.40.50.720">
    <property type="entry name" value="NAD(P)-binding Rossmann-like Domain"/>
    <property type="match status" value="2"/>
</dbReference>
<reference evidence="11 12" key="1">
    <citation type="submission" date="2016-04" db="EMBL/GenBank/DDBJ databases">
        <title>A degradative enzymes factory behind the ericoid mycorrhizal symbiosis.</title>
        <authorList>
            <consortium name="DOE Joint Genome Institute"/>
            <person name="Martino E."/>
            <person name="Morin E."/>
            <person name="Grelet G."/>
            <person name="Kuo A."/>
            <person name="Kohler A."/>
            <person name="Daghino S."/>
            <person name="Barry K."/>
            <person name="Choi C."/>
            <person name="Cichocki N."/>
            <person name="Clum A."/>
            <person name="Copeland A."/>
            <person name="Hainaut M."/>
            <person name="Haridas S."/>
            <person name="Labutti K."/>
            <person name="Lindquist E."/>
            <person name="Lipzen A."/>
            <person name="Khouja H.-R."/>
            <person name="Murat C."/>
            <person name="Ohm R."/>
            <person name="Olson A."/>
            <person name="Spatafora J."/>
            <person name="Veneault-Fourrey C."/>
            <person name="Henrissat B."/>
            <person name="Grigoriev I."/>
            <person name="Martin F."/>
            <person name="Perotto S."/>
        </authorList>
    </citation>
    <scope>NUCLEOTIDE SEQUENCE [LARGE SCALE GENOMIC DNA]</scope>
    <source>
        <strain evidence="11 12">E</strain>
    </source>
</reference>
<dbReference type="InterPro" id="IPR031475">
    <property type="entry name" value="NBD_C"/>
</dbReference>
<dbReference type="Pfam" id="PF03446">
    <property type="entry name" value="NAD_binding_2"/>
    <property type="match status" value="2"/>
</dbReference>
<evidence type="ECO:0000256" key="2">
    <source>
        <dbReference type="ARBA" id="ARBA00022679"/>
    </source>
</evidence>
<keyword evidence="5" id="KW-0067">ATP-binding</keyword>
<gene>
    <name evidence="11" type="ORF">K444DRAFT_596335</name>
</gene>
<dbReference type="PANTHER" id="PTHR43060">
    <property type="entry name" value="3-HYDROXYISOBUTYRATE DEHYDROGENASE-LIKE 1, MITOCHONDRIAL-RELATED"/>
    <property type="match status" value="1"/>
</dbReference>
<keyword evidence="4" id="KW-0418">Kinase</keyword>
<dbReference type="GO" id="GO:0050661">
    <property type="term" value="F:NADP binding"/>
    <property type="evidence" value="ECO:0007669"/>
    <property type="project" value="InterPro"/>
</dbReference>
<protein>
    <recommendedName>
        <fullName evidence="13">3-hydroxyisobutyrate dehydrogenase</fullName>
    </recommendedName>
</protein>
<dbReference type="GO" id="GO:0005524">
    <property type="term" value="F:ATP binding"/>
    <property type="evidence" value="ECO:0007669"/>
    <property type="project" value="UniProtKB-KW"/>
</dbReference>
<keyword evidence="2" id="KW-0808">Transferase</keyword>
<dbReference type="EMBL" id="KZ613855">
    <property type="protein sequence ID" value="PMD55446.1"/>
    <property type="molecule type" value="Genomic_DNA"/>
</dbReference>
<keyword evidence="3" id="KW-0547">Nucleotide-binding</keyword>
<dbReference type="PANTHER" id="PTHR43060:SF17">
    <property type="entry name" value="L-THREONATE DEHYDROGENASE"/>
    <property type="match status" value="1"/>
</dbReference>
<dbReference type="STRING" id="1095630.A0A2J6SXE4"/>
<dbReference type="Proteomes" id="UP000235371">
    <property type="component" value="Unassembled WGS sequence"/>
</dbReference>
<dbReference type="SUPFAM" id="SSF48179">
    <property type="entry name" value="6-phosphogluconate dehydrogenase C-terminal domain-like"/>
    <property type="match status" value="2"/>
</dbReference>